<dbReference type="HOGENOM" id="CLU_1519420_0_0_1"/>
<proteinExistence type="predicted"/>
<feature type="compositionally biased region" description="Acidic residues" evidence="1">
    <location>
        <begin position="13"/>
        <end position="22"/>
    </location>
</feature>
<evidence type="ECO:0000313" key="3">
    <source>
        <dbReference type="Proteomes" id="UP000008711"/>
    </source>
</evidence>
<evidence type="ECO:0000256" key="1">
    <source>
        <dbReference type="SAM" id="MobiDB-lite"/>
    </source>
</evidence>
<keyword evidence="3" id="KW-1185">Reference proteome</keyword>
<dbReference type="AlphaFoldDB" id="B3P291"/>
<dbReference type="EMBL" id="CH954181">
    <property type="protein sequence ID" value="EDV47841.1"/>
    <property type="molecule type" value="Genomic_DNA"/>
</dbReference>
<name>B3P291_DROER</name>
<dbReference type="PhylomeDB" id="B3P291"/>
<feature type="region of interest" description="Disordered" evidence="1">
    <location>
        <begin position="1"/>
        <end position="41"/>
    </location>
</feature>
<organism evidence="2 3">
    <name type="scientific">Drosophila erecta</name>
    <name type="common">Fruit fly</name>
    <dbReference type="NCBI Taxonomy" id="7220"/>
    <lineage>
        <taxon>Eukaryota</taxon>
        <taxon>Metazoa</taxon>
        <taxon>Ecdysozoa</taxon>
        <taxon>Arthropoda</taxon>
        <taxon>Hexapoda</taxon>
        <taxon>Insecta</taxon>
        <taxon>Pterygota</taxon>
        <taxon>Neoptera</taxon>
        <taxon>Endopterygota</taxon>
        <taxon>Diptera</taxon>
        <taxon>Brachycera</taxon>
        <taxon>Muscomorpha</taxon>
        <taxon>Ephydroidea</taxon>
        <taxon>Drosophilidae</taxon>
        <taxon>Drosophila</taxon>
        <taxon>Sophophora</taxon>
    </lineage>
</organism>
<sequence>MTHKPATTTASAADDDDNDDDVEGRRSGFNGRLGGWVEDEEGDTLETTMTGLLPDDAADSDYSQWIIVLSLSYSKVRPANGGGYQLEINHPDGSAFRRESLMEDTDGNSEIDGEVRQKYSAPLEGWLVLFYRIGSKGFHIRYSYQAGSDFSVVPKLAKNETLSIKRIGVNALKSTAG</sequence>
<evidence type="ECO:0000313" key="2">
    <source>
        <dbReference type="EMBL" id="EDV47841.1"/>
    </source>
</evidence>
<gene>
    <name evidence="2" type="primary">Dere\GG11211</name>
    <name evidence="2" type="ORF">Dere_GG11211</name>
</gene>
<dbReference type="Proteomes" id="UP000008711">
    <property type="component" value="Unassembled WGS sequence"/>
</dbReference>
<protein>
    <submittedName>
        <fullName evidence="2">GG11211</fullName>
    </submittedName>
</protein>
<dbReference type="OrthoDB" id="7834249at2759"/>
<feature type="compositionally biased region" description="Low complexity" evidence="1">
    <location>
        <begin position="1"/>
        <end position="12"/>
    </location>
</feature>
<dbReference type="KEGG" id="der:6552372"/>
<reference evidence="2 3" key="1">
    <citation type="journal article" date="2007" name="Nature">
        <title>Evolution of genes and genomes on the Drosophila phylogeny.</title>
        <authorList>
            <consortium name="Drosophila 12 Genomes Consortium"/>
            <person name="Clark A.G."/>
            <person name="Eisen M.B."/>
            <person name="Smith D.R."/>
            <person name="Bergman C.M."/>
            <person name="Oliver B."/>
            <person name="Markow T.A."/>
            <person name="Kaufman T.C."/>
            <person name="Kellis M."/>
            <person name="Gelbart W."/>
            <person name="Iyer V.N."/>
            <person name="Pollard D.A."/>
            <person name="Sackton T.B."/>
            <person name="Larracuente A.M."/>
            <person name="Singh N.D."/>
            <person name="Abad J.P."/>
            <person name="Abt D.N."/>
            <person name="Adryan B."/>
            <person name="Aguade M."/>
            <person name="Akashi H."/>
            <person name="Anderson W.W."/>
            <person name="Aquadro C.F."/>
            <person name="Ardell D.H."/>
            <person name="Arguello R."/>
            <person name="Artieri C.G."/>
            <person name="Barbash D.A."/>
            <person name="Barker D."/>
            <person name="Barsanti P."/>
            <person name="Batterham P."/>
            <person name="Batzoglou S."/>
            <person name="Begun D."/>
            <person name="Bhutkar A."/>
            <person name="Blanco E."/>
            <person name="Bosak S.A."/>
            <person name="Bradley R.K."/>
            <person name="Brand A.D."/>
            <person name="Brent M.R."/>
            <person name="Brooks A.N."/>
            <person name="Brown R.H."/>
            <person name="Butlin R.K."/>
            <person name="Caggese C."/>
            <person name="Calvi B.R."/>
            <person name="Bernardo de Carvalho A."/>
            <person name="Caspi A."/>
            <person name="Castrezana S."/>
            <person name="Celniker S.E."/>
            <person name="Chang J.L."/>
            <person name="Chapple C."/>
            <person name="Chatterji S."/>
            <person name="Chinwalla A."/>
            <person name="Civetta A."/>
            <person name="Clifton S.W."/>
            <person name="Comeron J.M."/>
            <person name="Costello J.C."/>
            <person name="Coyne J.A."/>
            <person name="Daub J."/>
            <person name="David R.G."/>
            <person name="Delcher A.L."/>
            <person name="Delehaunty K."/>
            <person name="Do C.B."/>
            <person name="Ebling H."/>
            <person name="Edwards K."/>
            <person name="Eickbush T."/>
            <person name="Evans J.D."/>
            <person name="Filipski A."/>
            <person name="Findeiss S."/>
            <person name="Freyhult E."/>
            <person name="Fulton L."/>
            <person name="Fulton R."/>
            <person name="Garcia A.C."/>
            <person name="Gardiner A."/>
            <person name="Garfield D.A."/>
            <person name="Garvin B.E."/>
            <person name="Gibson G."/>
            <person name="Gilbert D."/>
            <person name="Gnerre S."/>
            <person name="Godfrey J."/>
            <person name="Good R."/>
            <person name="Gotea V."/>
            <person name="Gravely B."/>
            <person name="Greenberg A.J."/>
            <person name="Griffiths-Jones S."/>
            <person name="Gross S."/>
            <person name="Guigo R."/>
            <person name="Gustafson E.A."/>
            <person name="Haerty W."/>
            <person name="Hahn M.W."/>
            <person name="Halligan D.L."/>
            <person name="Halpern A.L."/>
            <person name="Halter G.M."/>
            <person name="Han M.V."/>
            <person name="Heger A."/>
            <person name="Hillier L."/>
            <person name="Hinrichs A.S."/>
            <person name="Holmes I."/>
            <person name="Hoskins R.A."/>
            <person name="Hubisz M.J."/>
            <person name="Hultmark D."/>
            <person name="Huntley M.A."/>
            <person name="Jaffe D.B."/>
            <person name="Jagadeeshan S."/>
            <person name="Jeck W.R."/>
            <person name="Johnson J."/>
            <person name="Jones C.D."/>
            <person name="Jordan W.C."/>
            <person name="Karpen G.H."/>
            <person name="Kataoka E."/>
            <person name="Keightley P.D."/>
            <person name="Kheradpour P."/>
            <person name="Kirkness E.F."/>
            <person name="Koerich L.B."/>
            <person name="Kristiansen K."/>
            <person name="Kudrna D."/>
            <person name="Kulathinal R.J."/>
            <person name="Kumar S."/>
            <person name="Kwok R."/>
            <person name="Lander E."/>
            <person name="Langley C.H."/>
            <person name="Lapoint R."/>
            <person name="Lazzaro B.P."/>
            <person name="Lee S.J."/>
            <person name="Levesque L."/>
            <person name="Li R."/>
            <person name="Lin C.F."/>
            <person name="Lin M.F."/>
            <person name="Lindblad-Toh K."/>
            <person name="Llopart A."/>
            <person name="Long M."/>
            <person name="Low L."/>
            <person name="Lozovsky E."/>
            <person name="Lu J."/>
            <person name="Luo M."/>
            <person name="Machado C.A."/>
            <person name="Makalowski W."/>
            <person name="Marzo M."/>
            <person name="Matsuda M."/>
            <person name="Matzkin L."/>
            <person name="McAllister B."/>
            <person name="McBride C.S."/>
            <person name="McKernan B."/>
            <person name="McKernan K."/>
            <person name="Mendez-Lago M."/>
            <person name="Minx P."/>
            <person name="Mollenhauer M.U."/>
            <person name="Montooth K."/>
            <person name="Mount S.M."/>
            <person name="Mu X."/>
            <person name="Myers E."/>
            <person name="Negre B."/>
            <person name="Newfeld S."/>
            <person name="Nielsen R."/>
            <person name="Noor M.A."/>
            <person name="O'Grady P."/>
            <person name="Pachter L."/>
            <person name="Papaceit M."/>
            <person name="Parisi M.J."/>
            <person name="Parisi M."/>
            <person name="Parts L."/>
            <person name="Pedersen J.S."/>
            <person name="Pesole G."/>
            <person name="Phillippy A.M."/>
            <person name="Ponting C.P."/>
            <person name="Pop M."/>
            <person name="Porcelli D."/>
            <person name="Powell J.R."/>
            <person name="Prohaska S."/>
            <person name="Pruitt K."/>
            <person name="Puig M."/>
            <person name="Quesneville H."/>
            <person name="Ram K.R."/>
            <person name="Rand D."/>
            <person name="Rasmussen M.D."/>
            <person name="Reed L.K."/>
            <person name="Reenan R."/>
            <person name="Reily A."/>
            <person name="Remington K.A."/>
            <person name="Rieger T.T."/>
            <person name="Ritchie M.G."/>
            <person name="Robin C."/>
            <person name="Rogers Y.H."/>
            <person name="Rohde C."/>
            <person name="Rozas J."/>
            <person name="Rubenfield M.J."/>
            <person name="Ruiz A."/>
            <person name="Russo S."/>
            <person name="Salzberg S.L."/>
            <person name="Sanchez-Gracia A."/>
            <person name="Saranga D.J."/>
            <person name="Sato H."/>
            <person name="Schaeffer S.W."/>
            <person name="Schatz M.C."/>
            <person name="Schlenke T."/>
            <person name="Schwartz R."/>
            <person name="Segarra C."/>
            <person name="Singh R.S."/>
            <person name="Sirot L."/>
            <person name="Sirota M."/>
            <person name="Sisneros N.B."/>
            <person name="Smith C.D."/>
            <person name="Smith T.F."/>
            <person name="Spieth J."/>
            <person name="Stage D.E."/>
            <person name="Stark A."/>
            <person name="Stephan W."/>
            <person name="Strausberg R.L."/>
            <person name="Strempel S."/>
            <person name="Sturgill D."/>
            <person name="Sutton G."/>
            <person name="Sutton G.G."/>
            <person name="Tao W."/>
            <person name="Teichmann S."/>
            <person name="Tobari Y.N."/>
            <person name="Tomimura Y."/>
            <person name="Tsolas J.M."/>
            <person name="Valente V.L."/>
            <person name="Venter E."/>
            <person name="Venter J.C."/>
            <person name="Vicario S."/>
            <person name="Vieira F.G."/>
            <person name="Vilella A.J."/>
            <person name="Villasante A."/>
            <person name="Walenz B."/>
            <person name="Wang J."/>
            <person name="Wasserman M."/>
            <person name="Watts T."/>
            <person name="Wilson D."/>
            <person name="Wilson R.K."/>
            <person name="Wing R.A."/>
            <person name="Wolfner M.F."/>
            <person name="Wong A."/>
            <person name="Wong G.K."/>
            <person name="Wu C.I."/>
            <person name="Wu G."/>
            <person name="Yamamoto D."/>
            <person name="Yang H.P."/>
            <person name="Yang S.P."/>
            <person name="Yorke J.A."/>
            <person name="Yoshida K."/>
            <person name="Zdobnov E."/>
            <person name="Zhang P."/>
            <person name="Zhang Y."/>
            <person name="Zimin A.V."/>
            <person name="Baldwin J."/>
            <person name="Abdouelleil A."/>
            <person name="Abdulkadir J."/>
            <person name="Abebe A."/>
            <person name="Abera B."/>
            <person name="Abreu J."/>
            <person name="Acer S.C."/>
            <person name="Aftuck L."/>
            <person name="Alexander A."/>
            <person name="An P."/>
            <person name="Anderson E."/>
            <person name="Anderson S."/>
            <person name="Arachi H."/>
            <person name="Azer M."/>
            <person name="Bachantsang P."/>
            <person name="Barry A."/>
            <person name="Bayul T."/>
            <person name="Berlin A."/>
            <person name="Bessette D."/>
            <person name="Bloom T."/>
            <person name="Blye J."/>
            <person name="Boguslavskiy L."/>
            <person name="Bonnet C."/>
            <person name="Boukhgalter B."/>
            <person name="Bourzgui I."/>
            <person name="Brown A."/>
            <person name="Cahill P."/>
            <person name="Channer S."/>
            <person name="Cheshatsang Y."/>
            <person name="Chuda L."/>
            <person name="Citroen M."/>
            <person name="Collymore A."/>
            <person name="Cooke P."/>
            <person name="Costello M."/>
            <person name="D'Aco K."/>
            <person name="Daza R."/>
            <person name="De Haan G."/>
            <person name="DeGray S."/>
            <person name="DeMaso C."/>
            <person name="Dhargay N."/>
            <person name="Dooley K."/>
            <person name="Dooley E."/>
            <person name="Doricent M."/>
            <person name="Dorje P."/>
            <person name="Dorjee K."/>
            <person name="Dupes A."/>
            <person name="Elong R."/>
            <person name="Falk J."/>
            <person name="Farina A."/>
            <person name="Faro S."/>
            <person name="Ferguson D."/>
            <person name="Fisher S."/>
            <person name="Foley C.D."/>
            <person name="Franke A."/>
            <person name="Friedrich D."/>
            <person name="Gadbois L."/>
            <person name="Gearin G."/>
            <person name="Gearin C.R."/>
            <person name="Giannoukos G."/>
            <person name="Goode T."/>
            <person name="Graham J."/>
            <person name="Grandbois E."/>
            <person name="Grewal S."/>
            <person name="Gyaltsen K."/>
            <person name="Hafez N."/>
            <person name="Hagos B."/>
            <person name="Hall J."/>
            <person name="Henson C."/>
            <person name="Hollinger A."/>
            <person name="Honan T."/>
            <person name="Huard M.D."/>
            <person name="Hughes L."/>
            <person name="Hurhula B."/>
            <person name="Husby M.E."/>
            <person name="Kamat A."/>
            <person name="Kanga B."/>
            <person name="Kashin S."/>
            <person name="Khazanovich D."/>
            <person name="Kisner P."/>
            <person name="Lance K."/>
            <person name="Lara M."/>
            <person name="Lee W."/>
            <person name="Lennon N."/>
            <person name="Letendre F."/>
            <person name="LeVine R."/>
            <person name="Lipovsky A."/>
            <person name="Liu X."/>
            <person name="Liu J."/>
            <person name="Liu S."/>
            <person name="Lokyitsang T."/>
            <person name="Lokyitsang Y."/>
            <person name="Lubonja R."/>
            <person name="Lui A."/>
            <person name="MacDonald P."/>
            <person name="Magnisalis V."/>
            <person name="Maru K."/>
            <person name="Matthews C."/>
            <person name="McCusker W."/>
            <person name="McDonough S."/>
            <person name="Mehta T."/>
            <person name="Meldrim J."/>
            <person name="Meneus L."/>
            <person name="Mihai O."/>
            <person name="Mihalev A."/>
            <person name="Mihova T."/>
            <person name="Mittelman R."/>
            <person name="Mlenga V."/>
            <person name="Montmayeur A."/>
            <person name="Mulrain L."/>
            <person name="Navidi A."/>
            <person name="Naylor J."/>
            <person name="Negash T."/>
            <person name="Nguyen T."/>
            <person name="Nguyen N."/>
            <person name="Nicol R."/>
            <person name="Norbu C."/>
            <person name="Norbu N."/>
            <person name="Novod N."/>
            <person name="O'Neill B."/>
            <person name="Osman S."/>
            <person name="Markiewicz E."/>
            <person name="Oyono O.L."/>
            <person name="Patti C."/>
            <person name="Phunkhang P."/>
            <person name="Pierre F."/>
            <person name="Priest M."/>
            <person name="Raghuraman S."/>
            <person name="Rege F."/>
            <person name="Reyes R."/>
            <person name="Rise C."/>
            <person name="Rogov P."/>
            <person name="Ross K."/>
            <person name="Ryan E."/>
            <person name="Settipalli S."/>
            <person name="Shea T."/>
            <person name="Sherpa N."/>
            <person name="Shi L."/>
            <person name="Shih D."/>
            <person name="Sparrow T."/>
            <person name="Spaulding J."/>
            <person name="Stalker J."/>
            <person name="Stange-Thomann N."/>
            <person name="Stavropoulos S."/>
            <person name="Stone C."/>
            <person name="Strader C."/>
            <person name="Tesfaye S."/>
            <person name="Thomson T."/>
            <person name="Thoulutsang Y."/>
            <person name="Thoulutsang D."/>
            <person name="Topham K."/>
            <person name="Topping I."/>
            <person name="Tsamla T."/>
            <person name="Vassiliev H."/>
            <person name="Vo A."/>
            <person name="Wangchuk T."/>
            <person name="Wangdi T."/>
            <person name="Weiand M."/>
            <person name="Wilkinson J."/>
            <person name="Wilson A."/>
            <person name="Yadav S."/>
            <person name="Young G."/>
            <person name="Yu Q."/>
            <person name="Zembek L."/>
            <person name="Zhong D."/>
            <person name="Zimmer A."/>
            <person name="Zwirko Z."/>
            <person name="Jaffe D.B."/>
            <person name="Alvarez P."/>
            <person name="Brockman W."/>
            <person name="Butler J."/>
            <person name="Chin C."/>
            <person name="Gnerre S."/>
            <person name="Grabherr M."/>
            <person name="Kleber M."/>
            <person name="Mauceli E."/>
            <person name="MacCallum I."/>
        </authorList>
    </citation>
    <scope>NUCLEOTIDE SEQUENCE [LARGE SCALE GENOMIC DNA]</scope>
    <source>
        <strain evidence="2 3">TSC#14021-0224.01</strain>
    </source>
</reference>
<reference evidence="2 3" key="2">
    <citation type="journal article" date="2008" name="Bioinformatics">
        <title>Assembly reconciliation.</title>
        <authorList>
            <person name="Zimin A.V."/>
            <person name="Smith D.R."/>
            <person name="Sutton G."/>
            <person name="Yorke J.A."/>
        </authorList>
    </citation>
    <scope>NUCLEOTIDE SEQUENCE [LARGE SCALE GENOMIC DNA]</scope>
    <source>
        <strain evidence="2 3">TSC#14021-0224.01</strain>
    </source>
</reference>
<accession>B3P291</accession>